<evidence type="ECO:0000313" key="2">
    <source>
        <dbReference type="Proteomes" id="UP000288291"/>
    </source>
</evidence>
<gene>
    <name evidence="1" type="ORF">EJK17_04460</name>
</gene>
<evidence type="ECO:0000313" key="1">
    <source>
        <dbReference type="EMBL" id="RVU70962.1"/>
    </source>
</evidence>
<keyword evidence="2" id="KW-1185">Reference proteome</keyword>
<organism evidence="1 2">
    <name type="scientific">Lactobacillus xujianguonis</name>
    <dbReference type="NCBI Taxonomy" id="2495899"/>
    <lineage>
        <taxon>Bacteria</taxon>
        <taxon>Bacillati</taxon>
        <taxon>Bacillota</taxon>
        <taxon>Bacilli</taxon>
        <taxon>Lactobacillales</taxon>
        <taxon>Lactobacillaceae</taxon>
        <taxon>Lactobacillus</taxon>
    </lineage>
</organism>
<reference evidence="1 2" key="1">
    <citation type="submission" date="2018-12" db="EMBL/GenBank/DDBJ databases">
        <authorList>
            <person name="Meng J."/>
        </authorList>
    </citation>
    <scope>NUCLEOTIDE SEQUENCE [LARGE SCALE GENOMIC DNA]</scope>
    <source>
        <strain evidence="1 2">HT111-2</strain>
    </source>
</reference>
<accession>A0A437SVP3</accession>
<name>A0A437SVP3_9LACO</name>
<comment type="caution">
    <text evidence="1">The sequence shown here is derived from an EMBL/GenBank/DDBJ whole genome shotgun (WGS) entry which is preliminary data.</text>
</comment>
<proteinExistence type="predicted"/>
<protein>
    <submittedName>
        <fullName evidence="1">Uncharacterized protein</fullName>
    </submittedName>
</protein>
<dbReference type="AlphaFoldDB" id="A0A437SVP3"/>
<dbReference type="EMBL" id="RXIA01000010">
    <property type="protein sequence ID" value="RVU70962.1"/>
    <property type="molecule type" value="Genomic_DNA"/>
</dbReference>
<dbReference type="RefSeq" id="WP_103662437.1">
    <property type="nucleotide sequence ID" value="NZ_ML136878.1"/>
</dbReference>
<dbReference type="Proteomes" id="UP000288291">
    <property type="component" value="Unassembled WGS sequence"/>
</dbReference>
<sequence>MTQFNFDLNQKIRKQFEEQQFQNVFDYPDFIEMRPILREAVRQVAQESFDKPVLPVKVERMTTALEEQMERETRKYQRQGGFYENQLKEKNNLSRLFTHVLQVISAREEIDQEVEDIIYAIDQTRLSINKLKQLPGEGKLYEDNHDRELIPGTYYYLVAEFLVRPYLIDPQGKMVPENIKKPGKKLVLQMTTYAYRDWDAYLTHQYDEQHNIKNRKGLTDLEYYDLFEKNELKYADHAYSEVLADSFSQLEKLLVPKYCDHLQIMSTDLEALFKKNPLLRMQFNRIIMTNFKVDTQGKEHVMDAPLKDIHQKYDFYRKNFI</sequence>